<dbReference type="VEuPathDB" id="FungiDB:RO3G_16416"/>
<dbReference type="AlphaFoldDB" id="I1CTC5"/>
<evidence type="ECO:0000313" key="1">
    <source>
        <dbReference type="EMBL" id="EIE91705.1"/>
    </source>
</evidence>
<proteinExistence type="predicted"/>
<organism evidence="1 2">
    <name type="scientific">Rhizopus delemar (strain RA 99-880 / ATCC MYA-4621 / FGSC 9543 / NRRL 43880)</name>
    <name type="common">Mucormycosis agent</name>
    <name type="synonym">Rhizopus arrhizus var. delemar</name>
    <dbReference type="NCBI Taxonomy" id="246409"/>
    <lineage>
        <taxon>Eukaryota</taxon>
        <taxon>Fungi</taxon>
        <taxon>Fungi incertae sedis</taxon>
        <taxon>Mucoromycota</taxon>
        <taxon>Mucoromycotina</taxon>
        <taxon>Mucoromycetes</taxon>
        <taxon>Mucorales</taxon>
        <taxon>Mucorineae</taxon>
        <taxon>Rhizopodaceae</taxon>
        <taxon>Rhizopus</taxon>
    </lineage>
</organism>
<dbReference type="InParanoid" id="I1CTC5"/>
<dbReference type="GeneID" id="93623381"/>
<dbReference type="RefSeq" id="XP_067527101.1">
    <property type="nucleotide sequence ID" value="XM_067671000.1"/>
</dbReference>
<keyword evidence="2" id="KW-1185">Reference proteome</keyword>
<name>I1CTC5_RHIO9</name>
<evidence type="ECO:0000313" key="2">
    <source>
        <dbReference type="Proteomes" id="UP000009138"/>
    </source>
</evidence>
<gene>
    <name evidence="1" type="ORF">RO3G_16416</name>
</gene>
<dbReference type="Proteomes" id="UP000009138">
    <property type="component" value="Unassembled WGS sequence"/>
</dbReference>
<protein>
    <submittedName>
        <fullName evidence="1">Uncharacterized protein</fullName>
    </submittedName>
</protein>
<dbReference type="EMBL" id="CH476751">
    <property type="protein sequence ID" value="EIE91705.1"/>
    <property type="molecule type" value="Genomic_DNA"/>
</dbReference>
<sequence length="35" mass="4261">MFYIYAIIKLSKLQLVYIFNRAITQHLILDEDYPN</sequence>
<accession>I1CTC5</accession>
<reference evidence="1 2" key="1">
    <citation type="journal article" date="2009" name="PLoS Genet.">
        <title>Genomic analysis of the basal lineage fungus Rhizopus oryzae reveals a whole-genome duplication.</title>
        <authorList>
            <person name="Ma L.-J."/>
            <person name="Ibrahim A.S."/>
            <person name="Skory C."/>
            <person name="Grabherr M.G."/>
            <person name="Burger G."/>
            <person name="Butler M."/>
            <person name="Elias M."/>
            <person name="Idnurm A."/>
            <person name="Lang B.F."/>
            <person name="Sone T."/>
            <person name="Abe A."/>
            <person name="Calvo S.E."/>
            <person name="Corrochano L.M."/>
            <person name="Engels R."/>
            <person name="Fu J."/>
            <person name="Hansberg W."/>
            <person name="Kim J.-M."/>
            <person name="Kodira C.D."/>
            <person name="Koehrsen M.J."/>
            <person name="Liu B."/>
            <person name="Miranda-Saavedra D."/>
            <person name="O'Leary S."/>
            <person name="Ortiz-Castellanos L."/>
            <person name="Poulter R."/>
            <person name="Rodriguez-Romero J."/>
            <person name="Ruiz-Herrera J."/>
            <person name="Shen Y.-Q."/>
            <person name="Zeng Q."/>
            <person name="Galagan J."/>
            <person name="Birren B.W."/>
            <person name="Cuomo C.A."/>
            <person name="Wickes B.L."/>
        </authorList>
    </citation>
    <scope>NUCLEOTIDE SEQUENCE [LARGE SCALE GENOMIC DNA]</scope>
    <source>
        <strain evidence="2">RA 99-880 / ATCC MYA-4621 / FGSC 9543 / NRRL 43880</strain>
    </source>
</reference>